<protein>
    <recommendedName>
        <fullName evidence="3">SWIM-type domain-containing protein</fullName>
    </recommendedName>
</protein>
<name>A0ABQ4LU22_9BACL</name>
<sequence>MTNNMDTFELSIVPGWIHATAAPAKENRQGAPWEAHIPAAPFAAEETADILRELAGHPLELHALLKGKMPLWLEEDVMSRYVPDLDRATCACGQDGCDHIRLVLEEAERKFRAEPLLRLALLGLPRDRLLNAVFRDWAERVPPAAESSDGDALGKLEEKGKGGPLAGEWLAEAAEQGKLHEPGAGFRDVAVSLRTEPVDEFEVDDWAALLPRVKNVKQIIRQIASDAADKARERADKLNNPAP</sequence>
<evidence type="ECO:0008006" key="3">
    <source>
        <dbReference type="Google" id="ProtNLM"/>
    </source>
</evidence>
<evidence type="ECO:0000313" key="2">
    <source>
        <dbReference type="Proteomes" id="UP000680638"/>
    </source>
</evidence>
<dbReference type="EMBL" id="BORW01000005">
    <property type="protein sequence ID" value="GIO66760.1"/>
    <property type="molecule type" value="Genomic_DNA"/>
</dbReference>
<comment type="caution">
    <text evidence="1">The sequence shown here is derived from an EMBL/GenBank/DDBJ whole genome shotgun (WGS) entry which is preliminary data.</text>
</comment>
<evidence type="ECO:0000313" key="1">
    <source>
        <dbReference type="EMBL" id="GIO66760.1"/>
    </source>
</evidence>
<dbReference type="RefSeq" id="WP_212948844.1">
    <property type="nucleotide sequence ID" value="NZ_BORW01000005.1"/>
</dbReference>
<organism evidence="1 2">
    <name type="scientific">Paenibacillus cookii</name>
    <dbReference type="NCBI Taxonomy" id="157839"/>
    <lineage>
        <taxon>Bacteria</taxon>
        <taxon>Bacillati</taxon>
        <taxon>Bacillota</taxon>
        <taxon>Bacilli</taxon>
        <taxon>Bacillales</taxon>
        <taxon>Paenibacillaceae</taxon>
        <taxon>Paenibacillus</taxon>
    </lineage>
</organism>
<reference evidence="1 2" key="1">
    <citation type="submission" date="2021-03" db="EMBL/GenBank/DDBJ databases">
        <title>Antimicrobial resistance genes in bacteria isolated from Japanese honey, and their potential for conferring macrolide and lincosamide resistance in the American foulbrood pathogen Paenibacillus larvae.</title>
        <authorList>
            <person name="Okamoto M."/>
            <person name="Kumagai M."/>
            <person name="Kanamori H."/>
            <person name="Takamatsu D."/>
        </authorList>
    </citation>
    <scope>NUCLEOTIDE SEQUENCE [LARGE SCALE GENOMIC DNA]</scope>
    <source>
        <strain evidence="1 2">J21TS3</strain>
    </source>
</reference>
<gene>
    <name evidence="1" type="ORF">J21TS3_15810</name>
</gene>
<dbReference type="Proteomes" id="UP000680638">
    <property type="component" value="Unassembled WGS sequence"/>
</dbReference>
<keyword evidence="2" id="KW-1185">Reference proteome</keyword>
<proteinExistence type="predicted"/>
<accession>A0ABQ4LU22</accession>